<evidence type="ECO:0000256" key="11">
    <source>
        <dbReference type="ARBA" id="ARBA00023136"/>
    </source>
</evidence>
<comment type="subunit">
    <text evidence="3">Monomer.</text>
</comment>
<feature type="compositionally biased region" description="Low complexity" evidence="16">
    <location>
        <begin position="45"/>
        <end position="61"/>
    </location>
</feature>
<evidence type="ECO:0008006" key="20">
    <source>
        <dbReference type="Google" id="ProtNLM"/>
    </source>
</evidence>
<feature type="repeat" description="Solcar" evidence="14">
    <location>
        <begin position="307"/>
        <end position="409"/>
    </location>
</feature>
<reference evidence="18" key="1">
    <citation type="journal article" date="2017" name="Nature">
        <title>The genome of Chenopodium quinoa.</title>
        <authorList>
            <person name="Jarvis D.E."/>
            <person name="Ho Y.S."/>
            <person name="Lightfoot D.J."/>
            <person name="Schmoeckel S.M."/>
            <person name="Li B."/>
            <person name="Borm T.J.A."/>
            <person name="Ohyanagi H."/>
            <person name="Mineta K."/>
            <person name="Michell C.T."/>
            <person name="Saber N."/>
            <person name="Kharbatia N.M."/>
            <person name="Rupper R.R."/>
            <person name="Sharp A.R."/>
            <person name="Dally N."/>
            <person name="Boughton B.A."/>
            <person name="Woo Y.H."/>
            <person name="Gao G."/>
            <person name="Schijlen E.G.W.M."/>
            <person name="Guo X."/>
            <person name="Momin A.A."/>
            <person name="Negrao S."/>
            <person name="Al-Babili S."/>
            <person name="Gehring C."/>
            <person name="Roessner U."/>
            <person name="Jung C."/>
            <person name="Murphy K."/>
            <person name="Arold S.T."/>
            <person name="Gojobori T."/>
            <person name="van der Linden C.G."/>
            <person name="van Loo E.N."/>
            <person name="Jellen E.N."/>
            <person name="Maughan P.J."/>
            <person name="Tester M."/>
        </authorList>
    </citation>
    <scope>NUCLEOTIDE SEQUENCE [LARGE SCALE GENOMIC DNA]</scope>
    <source>
        <strain evidence="18">cv. PI 614886</strain>
    </source>
</reference>
<evidence type="ECO:0000313" key="19">
    <source>
        <dbReference type="Proteomes" id="UP000596660"/>
    </source>
</evidence>
<evidence type="ECO:0000256" key="3">
    <source>
        <dbReference type="ARBA" id="ARBA00011245"/>
    </source>
</evidence>
<evidence type="ECO:0000313" key="18">
    <source>
        <dbReference type="EnsemblPlants" id="AUR62014834-RA:cds"/>
    </source>
</evidence>
<keyword evidence="10" id="KW-0496">Mitochondrion</keyword>
<dbReference type="Gene3D" id="1.50.40.10">
    <property type="entry name" value="Mitochondrial carrier domain"/>
    <property type="match status" value="2"/>
</dbReference>
<comment type="function">
    <text evidence="13">ADP:ATP antiporter that mediates import of ADP into the mitochondrial matrix for ATP synthesis, and export of ATP out to fuel the cell. Cycles between the cytoplasmic-open state (c-state) and the matrix-open state (m-state): operates by the alternating access mechanism with a single substrate-binding site intermittently exposed to either the cytosolic (c-state) or matrix (m-state) side of the inner mitochondrial membrane.</text>
</comment>
<keyword evidence="4 15" id="KW-0813">Transport</keyword>
<keyword evidence="9 17" id="KW-1133">Transmembrane helix</keyword>
<sequence>MGERSKHTSMLPDLHSLLNYSSIPYQNLSWNLPRNPALIAHKITSQQSPNSPPASSVVAPNTHSNPRKQNHVSMPVGLFRCASHVAAVIVAAPIERVWILMQCQNEMIKYGRLSSPYKGMKDCFMRTIKNEGFLSLWRGSSISVIGSLTAFLTREVVFPITPRFWQLPLWMLNCQFLYPLYYARVRLANDVKAAQKFYFSLDSTKSSFSNDGVGSRKFSGASDVLYKTLKSEGIVGLCRGFLPACLGVFGSYLCGEWEKKTGKIFIIPAFMTVIGIPVLRYPLVTASMFAFVHLRRNSTLFKEVHEPPLWFLPLGGMLGLLLRYPLDFTRIHLGNDVKVAQLHFSLDSSGKNISNAIGNWKFNGVFDVCRKTLQLEGIVGFYRGYTAACVGVFAYQASTVFKSYYREKLTKEKHTYSARIAPIIFMGLPVIFYPILTISHRMMMASGEVTKYKGAVDAVCQIVKHEGASLYKGLGAYLVYCCAKDAIVLAFVHLAYSRIDNLRK</sequence>
<dbReference type="PANTHER" id="PTHR45635">
    <property type="entry name" value="ADP,ATP CARRIER PROTEIN 1-RELATED-RELATED"/>
    <property type="match status" value="1"/>
</dbReference>
<dbReference type="AlphaFoldDB" id="A0A803LLI7"/>
<evidence type="ECO:0000256" key="14">
    <source>
        <dbReference type="PROSITE-ProRule" id="PRU00282"/>
    </source>
</evidence>
<feature type="transmembrane region" description="Helical" evidence="17">
    <location>
        <begin position="309"/>
        <end position="326"/>
    </location>
</feature>
<feature type="transmembrane region" description="Helical" evidence="17">
    <location>
        <begin position="477"/>
        <end position="496"/>
    </location>
</feature>
<evidence type="ECO:0000256" key="8">
    <source>
        <dbReference type="ARBA" id="ARBA00022792"/>
    </source>
</evidence>
<name>A0A803LLI7_CHEQI</name>
<organism evidence="18 19">
    <name type="scientific">Chenopodium quinoa</name>
    <name type="common">Quinoa</name>
    <dbReference type="NCBI Taxonomy" id="63459"/>
    <lineage>
        <taxon>Eukaryota</taxon>
        <taxon>Viridiplantae</taxon>
        <taxon>Streptophyta</taxon>
        <taxon>Embryophyta</taxon>
        <taxon>Tracheophyta</taxon>
        <taxon>Spermatophyta</taxon>
        <taxon>Magnoliopsida</taxon>
        <taxon>eudicotyledons</taxon>
        <taxon>Gunneridae</taxon>
        <taxon>Pentapetalae</taxon>
        <taxon>Caryophyllales</taxon>
        <taxon>Chenopodiaceae</taxon>
        <taxon>Chenopodioideae</taxon>
        <taxon>Atripliceae</taxon>
        <taxon>Chenopodium</taxon>
    </lineage>
</organism>
<dbReference type="SUPFAM" id="SSF103506">
    <property type="entry name" value="Mitochondrial carrier"/>
    <property type="match status" value="2"/>
</dbReference>
<reference evidence="18" key="2">
    <citation type="submission" date="2021-03" db="UniProtKB">
        <authorList>
            <consortium name="EnsemblPlants"/>
        </authorList>
    </citation>
    <scope>IDENTIFICATION</scope>
</reference>
<feature type="region of interest" description="Disordered" evidence="16">
    <location>
        <begin position="44"/>
        <end position="69"/>
    </location>
</feature>
<evidence type="ECO:0000256" key="6">
    <source>
        <dbReference type="ARBA" id="ARBA00022692"/>
    </source>
</evidence>
<feature type="transmembrane region" description="Helical" evidence="17">
    <location>
        <begin position="265"/>
        <end position="289"/>
    </location>
</feature>
<comment type="similarity">
    <text evidence="2 15">Belongs to the mitochondrial carrier (TC 2.A.29) family.</text>
</comment>
<dbReference type="GO" id="GO:0005471">
    <property type="term" value="F:ATP:ADP antiporter activity"/>
    <property type="evidence" value="ECO:0007669"/>
    <property type="project" value="InterPro"/>
</dbReference>
<evidence type="ECO:0000256" key="17">
    <source>
        <dbReference type="SAM" id="Phobius"/>
    </source>
</evidence>
<evidence type="ECO:0000256" key="12">
    <source>
        <dbReference type="ARBA" id="ARBA00024143"/>
    </source>
</evidence>
<dbReference type="EnsemblPlants" id="AUR62014834-RA">
    <property type="protein sequence ID" value="AUR62014834-RA:cds"/>
    <property type="gene ID" value="AUR62014834"/>
</dbReference>
<dbReference type="PRINTS" id="PR00926">
    <property type="entry name" value="MITOCARRIER"/>
</dbReference>
<dbReference type="Gramene" id="AUR62014834-RA">
    <property type="protein sequence ID" value="AUR62014834-RA:cds"/>
    <property type="gene ID" value="AUR62014834"/>
</dbReference>
<keyword evidence="5" id="KW-0050">Antiport</keyword>
<evidence type="ECO:0000256" key="16">
    <source>
        <dbReference type="SAM" id="MobiDB-lite"/>
    </source>
</evidence>
<evidence type="ECO:0000256" key="2">
    <source>
        <dbReference type="ARBA" id="ARBA00006375"/>
    </source>
</evidence>
<dbReference type="InterPro" id="IPR002067">
    <property type="entry name" value="MCP"/>
</dbReference>
<keyword evidence="11 14" id="KW-0472">Membrane</keyword>
<keyword evidence="19" id="KW-1185">Reference proteome</keyword>
<dbReference type="GO" id="GO:0140021">
    <property type="term" value="P:mitochondrial ADP transmembrane transport"/>
    <property type="evidence" value="ECO:0007669"/>
    <property type="project" value="InterPro"/>
</dbReference>
<evidence type="ECO:0000256" key="9">
    <source>
        <dbReference type="ARBA" id="ARBA00022989"/>
    </source>
</evidence>
<keyword evidence="7" id="KW-0677">Repeat</keyword>
<dbReference type="InterPro" id="IPR018108">
    <property type="entry name" value="MCP_transmembrane"/>
</dbReference>
<dbReference type="Pfam" id="PF00153">
    <property type="entry name" value="Mito_carr"/>
    <property type="match status" value="4"/>
</dbReference>
<comment type="catalytic activity">
    <reaction evidence="12">
        <text>ADP(in) + ATP(out) = ADP(out) + ATP(in)</text>
        <dbReference type="Rhea" id="RHEA:34999"/>
        <dbReference type="ChEBI" id="CHEBI:30616"/>
        <dbReference type="ChEBI" id="CHEBI:456216"/>
    </reaction>
    <physiologicalReaction direction="left-to-right" evidence="12">
        <dbReference type="Rhea" id="RHEA:35000"/>
    </physiologicalReaction>
</comment>
<dbReference type="InterPro" id="IPR023395">
    <property type="entry name" value="MCP_dom_sf"/>
</dbReference>
<dbReference type="GO" id="GO:1990544">
    <property type="term" value="P:mitochondrial ATP transmembrane transport"/>
    <property type="evidence" value="ECO:0007669"/>
    <property type="project" value="InterPro"/>
</dbReference>
<feature type="repeat" description="Solcar" evidence="14">
    <location>
        <begin position="74"/>
        <end position="164"/>
    </location>
</feature>
<dbReference type="PROSITE" id="PS50920">
    <property type="entry name" value="SOLCAR"/>
    <property type="match status" value="2"/>
</dbReference>
<keyword evidence="8" id="KW-0999">Mitochondrion inner membrane</keyword>
<evidence type="ECO:0000256" key="7">
    <source>
        <dbReference type="ARBA" id="ARBA00022737"/>
    </source>
</evidence>
<evidence type="ECO:0000256" key="10">
    <source>
        <dbReference type="ARBA" id="ARBA00023128"/>
    </source>
</evidence>
<accession>A0A803LLI7</accession>
<dbReference type="InterPro" id="IPR002113">
    <property type="entry name" value="ADT_euk_type"/>
</dbReference>
<protein>
    <recommendedName>
        <fullName evidence="20">ADP,ATP carrier protein</fullName>
    </recommendedName>
</protein>
<evidence type="ECO:0000256" key="13">
    <source>
        <dbReference type="ARBA" id="ARBA00045250"/>
    </source>
</evidence>
<feature type="transmembrane region" description="Helical" evidence="17">
    <location>
        <begin position="416"/>
        <end position="436"/>
    </location>
</feature>
<dbReference type="PANTHER" id="PTHR45635:SF14">
    <property type="entry name" value="ADP_ATP TRANSLOCASE"/>
    <property type="match status" value="1"/>
</dbReference>
<dbReference type="Proteomes" id="UP000596660">
    <property type="component" value="Unplaced"/>
</dbReference>
<comment type="subcellular location">
    <subcellularLocation>
        <location evidence="1">Mitochondrion inner membrane</location>
        <topology evidence="1">Multi-pass membrane protein</topology>
    </subcellularLocation>
</comment>
<dbReference type="OMA" id="ERVWILM"/>
<proteinExistence type="inferred from homology"/>
<evidence type="ECO:0000256" key="4">
    <source>
        <dbReference type="ARBA" id="ARBA00022448"/>
    </source>
</evidence>
<dbReference type="GO" id="GO:0005743">
    <property type="term" value="C:mitochondrial inner membrane"/>
    <property type="evidence" value="ECO:0007669"/>
    <property type="project" value="UniProtKB-SubCell"/>
</dbReference>
<evidence type="ECO:0000256" key="15">
    <source>
        <dbReference type="RuleBase" id="RU000488"/>
    </source>
</evidence>
<evidence type="ECO:0000256" key="1">
    <source>
        <dbReference type="ARBA" id="ARBA00004448"/>
    </source>
</evidence>
<keyword evidence="6 14" id="KW-0812">Transmembrane</keyword>
<evidence type="ECO:0000256" key="5">
    <source>
        <dbReference type="ARBA" id="ARBA00022449"/>
    </source>
</evidence>